<dbReference type="Proteomes" id="UP000033618">
    <property type="component" value="Unassembled WGS sequence"/>
</dbReference>
<dbReference type="InterPro" id="IPR011033">
    <property type="entry name" value="PRC_barrel-like_sf"/>
</dbReference>
<evidence type="ECO:0000259" key="3">
    <source>
        <dbReference type="Pfam" id="PF05239"/>
    </source>
</evidence>
<dbReference type="PROSITE" id="PS51257">
    <property type="entry name" value="PROKAR_LIPOPROTEIN"/>
    <property type="match status" value="1"/>
</dbReference>
<feature type="region of interest" description="Disordered" evidence="1">
    <location>
        <begin position="170"/>
        <end position="206"/>
    </location>
</feature>
<evidence type="ECO:0000313" key="4">
    <source>
        <dbReference type="EMBL" id="KKB62212.1"/>
    </source>
</evidence>
<feature type="domain" description="PRC-barrel" evidence="3">
    <location>
        <begin position="208"/>
        <end position="247"/>
    </location>
</feature>
<name>A0A0F5JY50_9BURK</name>
<feature type="region of interest" description="Disordered" evidence="1">
    <location>
        <begin position="278"/>
        <end position="330"/>
    </location>
</feature>
<gene>
    <name evidence="4" type="ORF">WM40_18700</name>
</gene>
<sequence length="330" mass="34546">MAWWRSLTCVAVLALLTACSAMTDRVPAPVEDAHILPADPNDEPKPAVWLPVPAALAPGPVFFTMPRPVHRPPPRPVRKPPPPRKEAVAPVAPPPPPKAPLIVRIQDIPGGKMRGMLDAEVQRPNGKVIGRAVDAVAAMNGTPQAVVVNLVGFMGVGDRKVRLPWQSMRFNPAPHGQPPFTLTSDTVEPTASSPGSGGSPAPPPGMMNLIDATVRTAKGQEVGHVVDVLVDATGQLQGVVLNISDSLIHDKQLIAAAWSTVHLRGDPKSPRLETDLDEKQIEASPEYVGGKPIRLVSPPTADTGSDDKSTPDSAKASAGGSAPAPSSAKQ</sequence>
<feature type="compositionally biased region" description="Polar residues" evidence="1">
    <location>
        <begin position="180"/>
        <end position="190"/>
    </location>
</feature>
<dbReference type="InterPro" id="IPR027275">
    <property type="entry name" value="PRC-brl_dom"/>
</dbReference>
<comment type="caution">
    <text evidence="4">The sequence shown here is derived from an EMBL/GenBank/DDBJ whole genome shotgun (WGS) entry which is preliminary data.</text>
</comment>
<dbReference type="PATRIC" id="fig|28092.6.peg.4384"/>
<protein>
    <recommendedName>
        <fullName evidence="3">PRC-barrel domain-containing protein</fullName>
    </recommendedName>
</protein>
<feature type="region of interest" description="Disordered" evidence="1">
    <location>
        <begin position="65"/>
        <end position="100"/>
    </location>
</feature>
<dbReference type="AlphaFoldDB" id="A0A0F5JY50"/>
<dbReference type="SUPFAM" id="SSF50346">
    <property type="entry name" value="PRC-barrel domain"/>
    <property type="match status" value="2"/>
</dbReference>
<dbReference type="Gene3D" id="2.30.30.240">
    <property type="entry name" value="PRC-barrel domain"/>
    <property type="match status" value="2"/>
</dbReference>
<proteinExistence type="predicted"/>
<feature type="compositionally biased region" description="Basic residues" evidence="1">
    <location>
        <begin position="68"/>
        <end position="82"/>
    </location>
</feature>
<dbReference type="Pfam" id="PF05239">
    <property type="entry name" value="PRC"/>
    <property type="match status" value="1"/>
</dbReference>
<evidence type="ECO:0000313" key="5">
    <source>
        <dbReference type="Proteomes" id="UP000033618"/>
    </source>
</evidence>
<evidence type="ECO:0000256" key="2">
    <source>
        <dbReference type="SAM" id="SignalP"/>
    </source>
</evidence>
<evidence type="ECO:0000256" key="1">
    <source>
        <dbReference type="SAM" id="MobiDB-lite"/>
    </source>
</evidence>
<feature type="chain" id="PRO_5002490956" description="PRC-barrel domain-containing protein" evidence="2">
    <location>
        <begin position="24"/>
        <end position="330"/>
    </location>
</feature>
<reference evidence="4 5" key="1">
    <citation type="submission" date="2015-03" db="EMBL/GenBank/DDBJ databases">
        <title>Draft Genome Sequence of Burkholderia andropogonis type strain ICMP2807, isolated from Sorghum bicolor.</title>
        <authorList>
            <person name="Lopes-Santos L."/>
            <person name="Castro D.B."/>
            <person name="Ottoboni L.M."/>
            <person name="Park D."/>
            <person name="Weirc B.S."/>
            <person name="Destefano S.A."/>
        </authorList>
    </citation>
    <scope>NUCLEOTIDE SEQUENCE [LARGE SCALE GENOMIC DNA]</scope>
    <source>
        <strain evidence="4 5">ICMP2807</strain>
    </source>
</reference>
<keyword evidence="2" id="KW-0732">Signal</keyword>
<feature type="compositionally biased region" description="Low complexity" evidence="1">
    <location>
        <begin position="313"/>
        <end position="330"/>
    </location>
</feature>
<dbReference type="STRING" id="28092.WM40_18700"/>
<organism evidence="4 5">
    <name type="scientific">Robbsia andropogonis</name>
    <dbReference type="NCBI Taxonomy" id="28092"/>
    <lineage>
        <taxon>Bacteria</taxon>
        <taxon>Pseudomonadati</taxon>
        <taxon>Pseudomonadota</taxon>
        <taxon>Betaproteobacteria</taxon>
        <taxon>Burkholderiales</taxon>
        <taxon>Burkholderiaceae</taxon>
        <taxon>Robbsia</taxon>
    </lineage>
</organism>
<keyword evidence="5" id="KW-1185">Reference proteome</keyword>
<feature type="signal peptide" evidence="2">
    <location>
        <begin position="1"/>
        <end position="23"/>
    </location>
</feature>
<accession>A0A0F5JY50</accession>
<dbReference type="EMBL" id="LAQU01000023">
    <property type="protein sequence ID" value="KKB62212.1"/>
    <property type="molecule type" value="Genomic_DNA"/>
</dbReference>